<organism evidence="3 4">
    <name type="scientific">Rhodococcus spongiicola</name>
    <dbReference type="NCBI Taxonomy" id="2487352"/>
    <lineage>
        <taxon>Bacteria</taxon>
        <taxon>Bacillati</taxon>
        <taxon>Actinomycetota</taxon>
        <taxon>Actinomycetes</taxon>
        <taxon>Mycobacteriales</taxon>
        <taxon>Nocardiaceae</taxon>
        <taxon>Rhodococcus</taxon>
    </lineage>
</organism>
<name>A0A3S3E556_9NOCA</name>
<reference evidence="3 4" key="1">
    <citation type="submission" date="2018-11" db="EMBL/GenBank/DDBJ databases">
        <title>Rhodococcus spongicola sp. nov. and Rhodococcus xishaensis sp. nov. from marine sponges.</title>
        <authorList>
            <person name="Li L."/>
            <person name="Lin H.W."/>
        </authorList>
    </citation>
    <scope>NUCLEOTIDE SEQUENCE [LARGE SCALE GENOMIC DNA]</scope>
    <source>
        <strain evidence="3 4">LHW50502</strain>
    </source>
</reference>
<evidence type="ECO:0000256" key="1">
    <source>
        <dbReference type="SAM" id="MobiDB-lite"/>
    </source>
</evidence>
<dbReference type="Pfam" id="PF13182">
    <property type="entry name" value="DUF4007"/>
    <property type="match status" value="1"/>
</dbReference>
<evidence type="ECO:0000313" key="3">
    <source>
        <dbReference type="EMBL" id="RVW05992.1"/>
    </source>
</evidence>
<proteinExistence type="predicted"/>
<feature type="compositionally biased region" description="Basic residues" evidence="1">
    <location>
        <begin position="341"/>
        <end position="352"/>
    </location>
</feature>
<sequence>MTLEQSAVPTFANHQTFHPRFGWIKKGYDAAVGNPNAFNLPEAPVQLGVGKNMVDAIRFWSTATRVVTRKPHPERSRVSVSVPTQFGRAFLDEECGLDPYMEDPSTLWILHWQAIAAETMLPIWRLTFNDFSAVEFTEDELLQYCVDEIAATTWQQPKESSIRKDVDCLLRMYTRRETRGRQTLDDVLDSPFRELQIIQPSPGSRNSYRFVRGEKRSLPAAAITYACLDYMSRDAGGSNTISIDRLAVDPGSPGRIMKLTAEDIVGAIEQSEQEVSGIKIARPAGAQQLTVDPHPIEVAREVMFEHHRKRRSDLWGAENIVVAGPAARQAYPDDSPERAVKKAQTKKTRRSSAKGTAA</sequence>
<comment type="caution">
    <text evidence="3">The sequence shown here is derived from an EMBL/GenBank/DDBJ whole genome shotgun (WGS) entry which is preliminary data.</text>
</comment>
<protein>
    <submittedName>
        <fullName evidence="3">DUF4007 family protein</fullName>
    </submittedName>
</protein>
<dbReference type="OrthoDB" id="747541at2"/>
<dbReference type="EMBL" id="RKLN01000001">
    <property type="protein sequence ID" value="RVW05992.1"/>
    <property type="molecule type" value="Genomic_DNA"/>
</dbReference>
<accession>A0A3S3E556</accession>
<dbReference type="AlphaFoldDB" id="A0A3S3E556"/>
<feature type="domain" description="DUF4007" evidence="2">
    <location>
        <begin position="11"/>
        <end position="304"/>
    </location>
</feature>
<gene>
    <name evidence="3" type="ORF">EF834_00480</name>
</gene>
<dbReference type="RefSeq" id="WP_127944411.1">
    <property type="nucleotide sequence ID" value="NZ_RKLN01000001.1"/>
</dbReference>
<dbReference type="InterPro" id="IPR025248">
    <property type="entry name" value="DUF4007"/>
</dbReference>
<keyword evidence="4" id="KW-1185">Reference proteome</keyword>
<dbReference type="Proteomes" id="UP000284333">
    <property type="component" value="Unassembled WGS sequence"/>
</dbReference>
<feature type="region of interest" description="Disordered" evidence="1">
    <location>
        <begin position="325"/>
        <end position="358"/>
    </location>
</feature>
<evidence type="ECO:0000259" key="2">
    <source>
        <dbReference type="Pfam" id="PF13182"/>
    </source>
</evidence>
<evidence type="ECO:0000313" key="4">
    <source>
        <dbReference type="Proteomes" id="UP000284333"/>
    </source>
</evidence>